<organism evidence="1 2">
    <name type="scientific">Streptomyces venezuelae</name>
    <dbReference type="NCBI Taxonomy" id="54571"/>
    <lineage>
        <taxon>Bacteria</taxon>
        <taxon>Bacillati</taxon>
        <taxon>Actinomycetota</taxon>
        <taxon>Actinomycetes</taxon>
        <taxon>Kitasatosporales</taxon>
        <taxon>Streptomycetaceae</taxon>
        <taxon>Streptomyces</taxon>
    </lineage>
</organism>
<evidence type="ECO:0000313" key="1">
    <source>
        <dbReference type="EMBL" id="QES57743.1"/>
    </source>
</evidence>
<proteinExistence type="predicted"/>
<reference evidence="1 2" key="1">
    <citation type="submission" date="2018-05" db="EMBL/GenBank/DDBJ databases">
        <title>Streptomyces venezuelae.</title>
        <authorList>
            <person name="Kim W."/>
            <person name="Lee N."/>
            <person name="Cho B.-K."/>
        </authorList>
    </citation>
    <scope>NUCLEOTIDE SEQUENCE [LARGE SCALE GENOMIC DNA]</scope>
    <source>
        <strain evidence="1 2">ATCC 21018</strain>
    </source>
</reference>
<name>A0A5P2DS72_STRVZ</name>
<dbReference type="EMBL" id="CP029189">
    <property type="protein sequence ID" value="QES57743.1"/>
    <property type="molecule type" value="Genomic_DNA"/>
</dbReference>
<accession>A0A5P2DS72</accession>
<gene>
    <name evidence="1" type="ORF">DEJ51_29215</name>
</gene>
<protein>
    <submittedName>
        <fullName evidence="1">XRE family transcriptional regulator</fullName>
    </submittedName>
</protein>
<dbReference type="AlphaFoldDB" id="A0A5P2DS72"/>
<dbReference type="InterPro" id="IPR011990">
    <property type="entry name" value="TPR-like_helical_dom_sf"/>
</dbReference>
<evidence type="ECO:0000313" key="2">
    <source>
        <dbReference type="Proteomes" id="UP000324101"/>
    </source>
</evidence>
<sequence length="402" mass="43789">MWWWVRQTGLSYAEFARELWITAKANGRPDLRPDRTRIGHWINDGQVPRQPLPEFLAQTVARLRGCIVEPADLGLPRTLPPSAGLGAVDVARAFARHATSSELAPSDVAELDLAVHELTAAYPNRPPGSLWDSAMRHRQTAHTLLHHRRHTLREGREIARHAGMLSVVLAWIAHDTGDHEAVAAFAADARTHGHQSDAPEVTAWAEDVLATDTLYDGRPLDALAAATRGLAVAPRGSHAAYRLTAQLARAHARLGDEDGYQEAARRTDAHRPALPQCRSGLFGFDRVGIDSFNASSFLWLGRPQKAHDAATAAIGQYRSMVAPAAAPTRLAVTGLDLALAHAALGDPDEAVRAGRAALLGVRVVDAVLDRAHQLDLDLRRRFPGRPITEDFRDQARAMRPVA</sequence>
<dbReference type="Proteomes" id="UP000324101">
    <property type="component" value="Chromosome"/>
</dbReference>
<dbReference type="Gene3D" id="1.25.40.10">
    <property type="entry name" value="Tetratricopeptide repeat domain"/>
    <property type="match status" value="1"/>
</dbReference>